<organism evidence="2 3">
    <name type="scientific">Rhodocyclus tenuis</name>
    <name type="common">Rhodospirillum tenue</name>
    <dbReference type="NCBI Taxonomy" id="1066"/>
    <lineage>
        <taxon>Bacteria</taxon>
        <taxon>Pseudomonadati</taxon>
        <taxon>Pseudomonadota</taxon>
        <taxon>Betaproteobacteria</taxon>
        <taxon>Rhodocyclales</taxon>
        <taxon>Rhodocyclaceae</taxon>
        <taxon>Rhodocyclus</taxon>
    </lineage>
</organism>
<name>A0A840G2A1_RHOTE</name>
<evidence type="ECO:0000313" key="2">
    <source>
        <dbReference type="EMBL" id="MBB4248434.1"/>
    </source>
</evidence>
<proteinExistence type="predicted"/>
<keyword evidence="3" id="KW-1185">Reference proteome</keyword>
<dbReference type="EMBL" id="JACIGE010000011">
    <property type="protein sequence ID" value="MBB4248434.1"/>
    <property type="molecule type" value="Genomic_DNA"/>
</dbReference>
<dbReference type="OrthoDB" id="9809126at2"/>
<dbReference type="InterPro" id="IPR003491">
    <property type="entry name" value="REP-like_C"/>
</dbReference>
<evidence type="ECO:0000313" key="3">
    <source>
        <dbReference type="Proteomes" id="UP000587070"/>
    </source>
</evidence>
<evidence type="ECO:0000259" key="1">
    <source>
        <dbReference type="Pfam" id="PF02486"/>
    </source>
</evidence>
<protein>
    <submittedName>
        <fullName evidence="2">Phage replication initiation protein</fullName>
    </submittedName>
</protein>
<dbReference type="Proteomes" id="UP000587070">
    <property type="component" value="Unassembled WGS sequence"/>
</dbReference>
<comment type="caution">
    <text evidence="2">The sequence shown here is derived from an EMBL/GenBank/DDBJ whole genome shotgun (WGS) entry which is preliminary data.</text>
</comment>
<dbReference type="Pfam" id="PF02486">
    <property type="entry name" value="Rep_trans"/>
    <property type="match status" value="1"/>
</dbReference>
<sequence length="281" mass="30900">MSVSFPFAGTSQAVAALFRGVIENLGPRFGGLTDRRRGLNGFTHLFQFDHGGAMFAYGGQRGMGFLSIPGEGCALVEDWGRAHAFLRDVLKARITRWDGAVDDYEGRYSVDLALAWFLEGRFGTRGNQPRMKQVGNLAAPDGSGRTLNIGIRKNGKMLRIYEKGRQLGCASSPWTRWELELHNRDREVPLDVLLNPGPYVAGAYSCLGWVSEEACRVRTLRKTGEISYEHLTPWARVAYGTHFSVMLGVEGSAEAVLEKLVMPGTPRRLRLPVIAPSGGDA</sequence>
<accession>A0A840G2A1</accession>
<dbReference type="RefSeq" id="WP_153116411.1">
    <property type="nucleotide sequence ID" value="NZ_JACIGE010000011.1"/>
</dbReference>
<gene>
    <name evidence="2" type="ORF">GGD90_002826</name>
</gene>
<feature type="domain" description="Replication initiation protein-like C-terminal" evidence="1">
    <location>
        <begin position="93"/>
        <end position="259"/>
    </location>
</feature>
<reference evidence="2 3" key="1">
    <citation type="submission" date="2020-08" db="EMBL/GenBank/DDBJ databases">
        <title>Genome sequencing of Purple Non-Sulfur Bacteria from various extreme environments.</title>
        <authorList>
            <person name="Mayer M."/>
        </authorList>
    </citation>
    <scope>NUCLEOTIDE SEQUENCE [LARGE SCALE GENOMIC DNA]</scope>
    <source>
        <strain evidence="2 3">2761</strain>
    </source>
</reference>
<dbReference type="AlphaFoldDB" id="A0A840G2A1"/>